<feature type="compositionally biased region" description="Polar residues" evidence="1">
    <location>
        <begin position="76"/>
        <end position="89"/>
    </location>
</feature>
<evidence type="ECO:0000256" key="1">
    <source>
        <dbReference type="SAM" id="MobiDB-lite"/>
    </source>
</evidence>
<reference evidence="3 4" key="1">
    <citation type="journal article" date="2022" name="bioRxiv">
        <title>Genomics of Preaxostyla Flagellates Illuminates Evolutionary Transitions and the Path Towards Mitochondrial Loss.</title>
        <authorList>
            <person name="Novak L.V.F."/>
            <person name="Treitli S.C."/>
            <person name="Pyrih J."/>
            <person name="Halakuc P."/>
            <person name="Pipaliya S.V."/>
            <person name="Vacek V."/>
            <person name="Brzon O."/>
            <person name="Soukal P."/>
            <person name="Eme L."/>
            <person name="Dacks J.B."/>
            <person name="Karnkowska A."/>
            <person name="Elias M."/>
            <person name="Hampl V."/>
        </authorList>
    </citation>
    <scope>NUCLEOTIDE SEQUENCE [LARGE SCALE GENOMIC DNA]</scope>
    <source>
        <strain evidence="3">NAU3</strain>
        <tissue evidence="3">Gut</tissue>
    </source>
</reference>
<keyword evidence="4" id="KW-1185">Reference proteome</keyword>
<name>A0ABQ9XBH5_9EUKA</name>
<dbReference type="EMBL" id="JARBJD010000148">
    <property type="protein sequence ID" value="KAK2949843.1"/>
    <property type="molecule type" value="Genomic_DNA"/>
</dbReference>
<dbReference type="Pfam" id="PF10551">
    <property type="entry name" value="MULE"/>
    <property type="match status" value="1"/>
</dbReference>
<dbReference type="InterPro" id="IPR052579">
    <property type="entry name" value="Zinc_finger_SWIM"/>
</dbReference>
<sequence length="656" mass="75287">MHDEQLEEDLELEIDNQQVSLLPPPDTEYTTMDTAIKETKNFAIQHGYVLSVTGGENEQKKILQCRHAPHRKSMQRSETAEQQQRKSMSGTCPFKVYVRKTKEGTFRTHWNGQHHDHPKPTTMAMYHQCRSLDEDQDILATKLLSEGAVVKEVVTIINKGREVPIAPKDMSNRRQALEKARNAGRPPIQVLLDNLEQERWIYVVEYEPNGPLTHLFLAHPDSITRFQFAPTVVFLDATYKTNKYGMPLLHFCSRTATEDCYTVAFAFLRGEAESDISWALSQFQERIGFRNTFCILTDRALAQINAIHNVVPEMKIVLCRFHLLAAVKAHFSQLVDLETLDDFMTEFSNTIDQPSKTRFEAAFSELESKYKSIPQGFEYLRKTWLPFSIHFCKFAIDTFTHLGQYTTSPAEGLHRVLKAYILSSKSKIPSTQRCISNYVVNQDNELKRKIETEIFGQPGYLRDVPILKKLLGKVSVACLRYLYTNLKAIKAHPEDHCDCKIHTTHQLPCRCVLSKTLRKGQKLTLLHIGRCWWLQAFDIDVDSESSSDAAGMLEPLTQKELYKEKKIKGGSTKAQVPRAIRIAKKVEKKQKPFPKIDNTTNKSNIPHRQIRPHSVPTAMTQMDREESDTNSFLPVSLLMPFDKKAKQRMDAFDNID</sequence>
<dbReference type="PANTHER" id="PTHR31569">
    <property type="entry name" value="SWIM-TYPE DOMAIN-CONTAINING PROTEIN"/>
    <property type="match status" value="1"/>
</dbReference>
<protein>
    <submittedName>
        <fullName evidence="3">MULE transposase domain protein</fullName>
    </submittedName>
</protein>
<comment type="caution">
    <text evidence="3">The sequence shown here is derived from an EMBL/GenBank/DDBJ whole genome shotgun (WGS) entry which is preliminary data.</text>
</comment>
<feature type="region of interest" description="Disordered" evidence="1">
    <location>
        <begin position="67"/>
        <end position="89"/>
    </location>
</feature>
<feature type="region of interest" description="Disordered" evidence="1">
    <location>
        <begin position="588"/>
        <end position="609"/>
    </location>
</feature>
<dbReference type="Proteomes" id="UP001281761">
    <property type="component" value="Unassembled WGS sequence"/>
</dbReference>
<evidence type="ECO:0000313" key="4">
    <source>
        <dbReference type="Proteomes" id="UP001281761"/>
    </source>
</evidence>
<dbReference type="PANTHER" id="PTHR31569:SF4">
    <property type="entry name" value="SWIM-TYPE DOMAIN-CONTAINING PROTEIN"/>
    <property type="match status" value="1"/>
</dbReference>
<gene>
    <name evidence="3" type="ORF">BLNAU_15238</name>
</gene>
<feature type="compositionally biased region" description="Polar residues" evidence="1">
    <location>
        <begin position="597"/>
        <end position="606"/>
    </location>
</feature>
<organism evidence="3 4">
    <name type="scientific">Blattamonas nauphoetae</name>
    <dbReference type="NCBI Taxonomy" id="2049346"/>
    <lineage>
        <taxon>Eukaryota</taxon>
        <taxon>Metamonada</taxon>
        <taxon>Preaxostyla</taxon>
        <taxon>Oxymonadida</taxon>
        <taxon>Blattamonas</taxon>
    </lineage>
</organism>
<evidence type="ECO:0000313" key="3">
    <source>
        <dbReference type="EMBL" id="KAK2949843.1"/>
    </source>
</evidence>
<evidence type="ECO:0000259" key="2">
    <source>
        <dbReference type="Pfam" id="PF10551"/>
    </source>
</evidence>
<feature type="domain" description="MULE transposase" evidence="2">
    <location>
        <begin position="232"/>
        <end position="324"/>
    </location>
</feature>
<accession>A0ABQ9XBH5</accession>
<dbReference type="InterPro" id="IPR018289">
    <property type="entry name" value="MULE_transposase_dom"/>
</dbReference>
<proteinExistence type="predicted"/>